<accession>A0ABS5Q9N8</accession>
<gene>
    <name evidence="2" type="ORF">KHU32_04685</name>
</gene>
<dbReference type="InterPro" id="IPR032710">
    <property type="entry name" value="NTF2-like_dom_sf"/>
</dbReference>
<protein>
    <submittedName>
        <fullName evidence="2">Nuclear transport factor 2 family protein</fullName>
    </submittedName>
</protein>
<dbReference type="InterPro" id="IPR037401">
    <property type="entry name" value="SnoaL-like"/>
</dbReference>
<keyword evidence="3" id="KW-1185">Reference proteome</keyword>
<sequence length="117" mass="12627">MTHANDVAENYIALWNETDAGRRRAMLAQGWTEAATYVDPMMKGQGHAEIDALVGAVHARFPGFRFGLLKPADGHGDFVRFSWGLGPDHPIKGSDVLVVEGGKIRAVIGFLDQVPAA</sequence>
<dbReference type="Pfam" id="PF12680">
    <property type="entry name" value="SnoaL_2"/>
    <property type="match status" value="1"/>
</dbReference>
<organism evidence="2 3">
    <name type="scientific">Roseococcus pinisoli</name>
    <dbReference type="NCBI Taxonomy" id="2835040"/>
    <lineage>
        <taxon>Bacteria</taxon>
        <taxon>Pseudomonadati</taxon>
        <taxon>Pseudomonadota</taxon>
        <taxon>Alphaproteobacteria</taxon>
        <taxon>Acetobacterales</taxon>
        <taxon>Roseomonadaceae</taxon>
        <taxon>Roseococcus</taxon>
    </lineage>
</organism>
<dbReference type="Gene3D" id="3.10.450.50">
    <property type="match status" value="1"/>
</dbReference>
<dbReference type="EMBL" id="JAHCDA010000001">
    <property type="protein sequence ID" value="MBS7810223.1"/>
    <property type="molecule type" value="Genomic_DNA"/>
</dbReference>
<feature type="domain" description="SnoaL-like" evidence="1">
    <location>
        <begin position="9"/>
        <end position="106"/>
    </location>
</feature>
<reference evidence="2 3" key="1">
    <citation type="submission" date="2021-05" db="EMBL/GenBank/DDBJ databases">
        <title>Roseococcus sp. XZZS9, whole genome shotgun sequencing project.</title>
        <authorList>
            <person name="Zhao G."/>
            <person name="Shen L."/>
        </authorList>
    </citation>
    <scope>NUCLEOTIDE SEQUENCE [LARGE SCALE GENOMIC DNA]</scope>
    <source>
        <strain evidence="2 3">XZZS9</strain>
    </source>
</reference>
<dbReference type="SUPFAM" id="SSF54427">
    <property type="entry name" value="NTF2-like"/>
    <property type="match status" value="1"/>
</dbReference>
<evidence type="ECO:0000259" key="1">
    <source>
        <dbReference type="Pfam" id="PF12680"/>
    </source>
</evidence>
<dbReference type="RefSeq" id="WP_213668855.1">
    <property type="nucleotide sequence ID" value="NZ_JAHCDA010000001.1"/>
</dbReference>
<name>A0ABS5Q9N8_9PROT</name>
<evidence type="ECO:0000313" key="2">
    <source>
        <dbReference type="EMBL" id="MBS7810223.1"/>
    </source>
</evidence>
<proteinExistence type="predicted"/>
<evidence type="ECO:0000313" key="3">
    <source>
        <dbReference type="Proteomes" id="UP000766336"/>
    </source>
</evidence>
<dbReference type="Proteomes" id="UP000766336">
    <property type="component" value="Unassembled WGS sequence"/>
</dbReference>
<comment type="caution">
    <text evidence="2">The sequence shown here is derived from an EMBL/GenBank/DDBJ whole genome shotgun (WGS) entry which is preliminary data.</text>
</comment>